<accession>A0A8J1U7C6</accession>
<feature type="compositionally biased region" description="Polar residues" evidence="1">
    <location>
        <begin position="70"/>
        <end position="87"/>
    </location>
</feature>
<feature type="compositionally biased region" description="Basic and acidic residues" evidence="1">
    <location>
        <begin position="242"/>
        <end position="256"/>
    </location>
</feature>
<evidence type="ECO:0000256" key="1">
    <source>
        <dbReference type="SAM" id="MobiDB-lite"/>
    </source>
</evidence>
<organism evidence="3 4">
    <name type="scientific">Owenia fusiformis</name>
    <name type="common">Polychaete worm</name>
    <dbReference type="NCBI Taxonomy" id="6347"/>
    <lineage>
        <taxon>Eukaryota</taxon>
        <taxon>Metazoa</taxon>
        <taxon>Spiralia</taxon>
        <taxon>Lophotrochozoa</taxon>
        <taxon>Annelida</taxon>
        <taxon>Polychaeta</taxon>
        <taxon>Sedentaria</taxon>
        <taxon>Canalipalpata</taxon>
        <taxon>Sabellida</taxon>
        <taxon>Oweniida</taxon>
        <taxon>Oweniidae</taxon>
        <taxon>Owenia</taxon>
    </lineage>
</organism>
<dbReference type="Proteomes" id="UP000749559">
    <property type="component" value="Unassembled WGS sequence"/>
</dbReference>
<dbReference type="OrthoDB" id="6283437at2759"/>
<sequence length="269" mass="31941">MERSFLYFFLFIGVAWGAVPEGQSNIPRAVWGQPRVEQAGSRPVQYEHFEDYLIANLDPAQIERERTRGPNRSNTRQHVSNATTTPSTELVEEATNRLDILGYFKDVPRRHWSCCMLGKLAGDKGFHCHAQFYAARISMRNRNRAHNAKMHFNGRWEIPNYGKELMLTFSRCVDHRHRGEFNKCCYAAATERTERERWQIYRWNTDTNSTNTEGIDNTEESQEDTNARIIVTDSPQSQRQQQQRDMERQRQREMRRQSRQRNRQRSRRQ</sequence>
<dbReference type="AlphaFoldDB" id="A0A8J1U7C6"/>
<feature type="region of interest" description="Disordered" evidence="1">
    <location>
        <begin position="209"/>
        <end position="269"/>
    </location>
</feature>
<evidence type="ECO:0000313" key="4">
    <source>
        <dbReference type="Proteomes" id="UP000749559"/>
    </source>
</evidence>
<gene>
    <name evidence="3" type="ORF">OFUS_LOCUS20100</name>
</gene>
<evidence type="ECO:0000256" key="2">
    <source>
        <dbReference type="SAM" id="SignalP"/>
    </source>
</evidence>
<name>A0A8J1U7C6_OWEFU</name>
<protein>
    <submittedName>
        <fullName evidence="3">Uncharacterized protein</fullName>
    </submittedName>
</protein>
<dbReference type="EMBL" id="CAIIXF020000009">
    <property type="protein sequence ID" value="CAH1795579.1"/>
    <property type="molecule type" value="Genomic_DNA"/>
</dbReference>
<feature type="region of interest" description="Disordered" evidence="1">
    <location>
        <begin position="66"/>
        <end position="87"/>
    </location>
</feature>
<feature type="chain" id="PRO_5043792623" evidence="2">
    <location>
        <begin position="18"/>
        <end position="269"/>
    </location>
</feature>
<keyword evidence="4" id="KW-1185">Reference proteome</keyword>
<feature type="compositionally biased region" description="Basic residues" evidence="1">
    <location>
        <begin position="257"/>
        <end position="269"/>
    </location>
</feature>
<keyword evidence="2" id="KW-0732">Signal</keyword>
<evidence type="ECO:0000313" key="3">
    <source>
        <dbReference type="EMBL" id="CAH1795579.1"/>
    </source>
</evidence>
<proteinExistence type="predicted"/>
<reference evidence="3" key="1">
    <citation type="submission" date="2022-03" db="EMBL/GenBank/DDBJ databases">
        <authorList>
            <person name="Martin C."/>
        </authorList>
    </citation>
    <scope>NUCLEOTIDE SEQUENCE</scope>
</reference>
<comment type="caution">
    <text evidence="3">The sequence shown here is derived from an EMBL/GenBank/DDBJ whole genome shotgun (WGS) entry which is preliminary data.</text>
</comment>
<feature type="signal peptide" evidence="2">
    <location>
        <begin position="1"/>
        <end position="17"/>
    </location>
</feature>